<proteinExistence type="predicted"/>
<evidence type="ECO:0000313" key="3">
    <source>
        <dbReference type="Proteomes" id="UP000233786"/>
    </source>
</evidence>
<dbReference type="GO" id="GO:0006508">
    <property type="term" value="P:proteolysis"/>
    <property type="evidence" value="ECO:0007669"/>
    <property type="project" value="InterPro"/>
</dbReference>
<sequence length="122" mass="12967">MRYRTTGIATAVYAREQVTVVVASVGNETAPLCATPAWESGALCVAATDGDELPLHVLQPRPEAEHQGRVGSRLTTTPSPELRWPPRRSQGALLGVQGRDADGIEMALMRTARTPLVGCAGF</sequence>
<comment type="caution">
    <text evidence="2">The sequence shown here is derived from an EMBL/GenBank/DDBJ whole genome shotgun (WGS) entry which is preliminary data.</text>
</comment>
<dbReference type="GO" id="GO:0004252">
    <property type="term" value="F:serine-type endopeptidase activity"/>
    <property type="evidence" value="ECO:0007669"/>
    <property type="project" value="InterPro"/>
</dbReference>
<gene>
    <name evidence="2" type="ORF">A8926_0323</name>
</gene>
<dbReference type="InterPro" id="IPR036852">
    <property type="entry name" value="Peptidase_S8/S53_dom_sf"/>
</dbReference>
<organism evidence="2 3">
    <name type="scientific">Saccharopolyspora spinosa</name>
    <dbReference type="NCBI Taxonomy" id="60894"/>
    <lineage>
        <taxon>Bacteria</taxon>
        <taxon>Bacillati</taxon>
        <taxon>Actinomycetota</taxon>
        <taxon>Actinomycetes</taxon>
        <taxon>Pseudonocardiales</taxon>
        <taxon>Pseudonocardiaceae</taxon>
        <taxon>Saccharopolyspora</taxon>
    </lineage>
</organism>
<name>A0A2N3XQC8_SACSN</name>
<reference evidence="2" key="1">
    <citation type="submission" date="2017-12" db="EMBL/GenBank/DDBJ databases">
        <title>Sequencing the genomes of 1000 Actinobacteria strains.</title>
        <authorList>
            <person name="Klenk H.-P."/>
        </authorList>
    </citation>
    <scope>NUCLEOTIDE SEQUENCE [LARGE SCALE GENOMIC DNA]</scope>
    <source>
        <strain evidence="2">DSM 44228</strain>
    </source>
</reference>
<accession>A0A2N3XQC8</accession>
<dbReference type="Proteomes" id="UP000233786">
    <property type="component" value="Unassembled WGS sequence"/>
</dbReference>
<protein>
    <submittedName>
        <fullName evidence="2">Uncharacterized protein</fullName>
    </submittedName>
</protein>
<dbReference type="SUPFAM" id="SSF52743">
    <property type="entry name" value="Subtilisin-like"/>
    <property type="match status" value="1"/>
</dbReference>
<dbReference type="OrthoDB" id="5240330at2"/>
<evidence type="ECO:0000256" key="1">
    <source>
        <dbReference type="SAM" id="MobiDB-lite"/>
    </source>
</evidence>
<dbReference type="STRING" id="994479.GCA_000194155_07987"/>
<dbReference type="RefSeq" id="WP_010316146.1">
    <property type="nucleotide sequence ID" value="NZ_CP061007.1"/>
</dbReference>
<evidence type="ECO:0000313" key="2">
    <source>
        <dbReference type="EMBL" id="PKW12832.1"/>
    </source>
</evidence>
<feature type="region of interest" description="Disordered" evidence="1">
    <location>
        <begin position="61"/>
        <end position="92"/>
    </location>
</feature>
<dbReference type="EMBL" id="PJNB01000001">
    <property type="protein sequence ID" value="PKW12832.1"/>
    <property type="molecule type" value="Genomic_DNA"/>
</dbReference>
<dbReference type="AlphaFoldDB" id="A0A2N3XQC8"/>
<keyword evidence="3" id="KW-1185">Reference proteome</keyword>